<keyword evidence="6" id="KW-1185">Reference proteome</keyword>
<dbReference type="GO" id="GO:0003743">
    <property type="term" value="F:translation initiation factor activity"/>
    <property type="evidence" value="ECO:0007669"/>
    <property type="project" value="UniProtKB-KW"/>
</dbReference>
<sequence>MSDNSSSDDEFIPVGFNPEEFRQKRLQKLKSHGSVLAPKKQTNTQSNIPIELQYESLLNSASEKLPEKKTGHSKMKLPLEVRREVNKTSINVIEIAEMLNREPEHIMKYLMSELSTTGSFNKEGKLLLKGIFLKSQIQDILRMYIEYFIVCGSCDNVEDTVIEKENRLYFLKCKKCGGKKYVGNIMEGYKTKGEAKPKVRGFL</sequence>
<dbReference type="InParanoid" id="S7W685"/>
<dbReference type="AlphaFoldDB" id="S7W685"/>
<dbReference type="Gene3D" id="3.30.30.170">
    <property type="match status" value="1"/>
</dbReference>
<dbReference type="STRING" id="1358809.S7W685"/>
<evidence type="ECO:0000256" key="3">
    <source>
        <dbReference type="ARBA" id="ARBA00022917"/>
    </source>
</evidence>
<evidence type="ECO:0000256" key="1">
    <source>
        <dbReference type="ARBA" id="ARBA00010397"/>
    </source>
</evidence>
<organism evidence="5 6">
    <name type="scientific">Spraguea lophii (strain 42_110)</name>
    <name type="common">Microsporidian parasite</name>
    <dbReference type="NCBI Taxonomy" id="1358809"/>
    <lineage>
        <taxon>Eukaryota</taxon>
        <taxon>Fungi</taxon>
        <taxon>Fungi incertae sedis</taxon>
        <taxon>Microsporidia</taxon>
        <taxon>Spragueidae</taxon>
        <taxon>Spraguea</taxon>
    </lineage>
</organism>
<keyword evidence="2 5" id="KW-0396">Initiation factor</keyword>
<dbReference type="InterPro" id="IPR045196">
    <property type="entry name" value="IF2/IF5"/>
</dbReference>
<dbReference type="SMART" id="SM00653">
    <property type="entry name" value="eIF2B_5"/>
    <property type="match status" value="1"/>
</dbReference>
<dbReference type="PANTHER" id="PTHR23001">
    <property type="entry name" value="EUKARYOTIC TRANSLATION INITIATION FACTOR"/>
    <property type="match status" value="1"/>
</dbReference>
<feature type="domain" description="Translation initiation factor IF2/IF5" evidence="4">
    <location>
        <begin position="72"/>
        <end position="179"/>
    </location>
</feature>
<dbReference type="EMBL" id="ATCN01000905">
    <property type="protein sequence ID" value="EPR78276.1"/>
    <property type="molecule type" value="Genomic_DNA"/>
</dbReference>
<dbReference type="SUPFAM" id="SSF100966">
    <property type="entry name" value="Translation initiation factor 2 beta, aIF2beta, N-terminal domain"/>
    <property type="match status" value="1"/>
</dbReference>
<proteinExistence type="inferred from homology"/>
<dbReference type="VEuPathDB" id="MicrosporidiaDB:SLOPH_1984"/>
<reference evidence="6" key="1">
    <citation type="journal article" date="2013" name="PLoS Genet.">
        <title>The genome of Spraguea lophii and the basis of host-microsporidian interactions.</title>
        <authorList>
            <person name="Campbell S.E."/>
            <person name="Williams T.A."/>
            <person name="Yousuf A."/>
            <person name="Soanes D.M."/>
            <person name="Paszkiewicz K.H."/>
            <person name="Williams B.A.P."/>
        </authorList>
    </citation>
    <scope>NUCLEOTIDE SEQUENCE [LARGE SCALE GENOMIC DNA]</scope>
    <source>
        <strain evidence="6">42_110</strain>
    </source>
</reference>
<dbReference type="InterPro" id="IPR016189">
    <property type="entry name" value="Transl_init_fac_IF2/IF5_N"/>
</dbReference>
<evidence type="ECO:0000259" key="4">
    <source>
        <dbReference type="SMART" id="SM00653"/>
    </source>
</evidence>
<comment type="similarity">
    <text evidence="1">Belongs to the eIF-2-beta/eIF-5 family.</text>
</comment>
<dbReference type="OMA" id="MHILKSN"/>
<evidence type="ECO:0000256" key="2">
    <source>
        <dbReference type="ARBA" id="ARBA00022540"/>
    </source>
</evidence>
<keyword evidence="3" id="KW-0648">Protein biosynthesis</keyword>
<evidence type="ECO:0000313" key="5">
    <source>
        <dbReference type="EMBL" id="EPR78276.1"/>
    </source>
</evidence>
<dbReference type="OrthoDB" id="10255414at2759"/>
<evidence type="ECO:0000313" key="6">
    <source>
        <dbReference type="Proteomes" id="UP000014978"/>
    </source>
</evidence>
<dbReference type="HOGENOM" id="CLU_026663_3_2_1"/>
<gene>
    <name evidence="5" type="ORF">SLOPH_1984</name>
</gene>
<dbReference type="InterPro" id="IPR016190">
    <property type="entry name" value="Transl_init_fac_IF2/IF5_Zn-bd"/>
</dbReference>
<comment type="caution">
    <text evidence="5">The sequence shown here is derived from an EMBL/GenBank/DDBJ whole genome shotgun (WGS) entry which is preliminary data.</text>
</comment>
<accession>S7W685</accession>
<dbReference type="Proteomes" id="UP000014978">
    <property type="component" value="Unassembled WGS sequence"/>
</dbReference>
<dbReference type="InterPro" id="IPR002735">
    <property type="entry name" value="Transl_init_fac_IF2/IF5_dom"/>
</dbReference>
<dbReference type="Pfam" id="PF01873">
    <property type="entry name" value="eIF-5_eIF-2B"/>
    <property type="match status" value="1"/>
</dbReference>
<protein>
    <submittedName>
        <fullName evidence="5">Translation initiation factor IF-2b</fullName>
    </submittedName>
</protein>
<dbReference type="PANTHER" id="PTHR23001:SF3">
    <property type="entry name" value="EUKARYOTIC TRANSLATION INITIATION FACTOR 2 SUBUNIT 2"/>
    <property type="match status" value="1"/>
</dbReference>
<dbReference type="SUPFAM" id="SSF75689">
    <property type="entry name" value="Zinc-binding domain of translation initiation factor 2 beta"/>
    <property type="match status" value="1"/>
</dbReference>
<name>S7W685_SPRLO</name>